<sequence>MREALNSITSQLLLTADVMEKEIEIMNDILAVPPNATDIPAWETTESAETQELVDLPLPSSFVSRYIPVVVDPNTSSCAEFQGLIATITEEEEHKFQRHKVARVFASGAKSYKNFFDEFVTWIEPNFCEIIKKAIWNPSAESSVELLKKMSPRIQSCSTKIAYTISRRSASIKGLDLLKQFNMKNPPFRLFQFLHMIYDYYLQKVQWHISLINRKCFTTFLSIPFRPPMDRTTSQNKTTTSRKQGVFGVHVVSFCSTEELEHGSLHMHVVCWTRFPPNMLQPVANIPDLVESVAKEIDMMIKAEINSEVNVEYLPYKVNKVVKPKPAQLRLTTS</sequence>
<name>E9HYY1_DAPPU</name>
<dbReference type="KEGG" id="dpx:DAPPUDRAFT_336007"/>
<accession>E9HYY1</accession>
<proteinExistence type="predicted"/>
<gene>
    <name evidence="1" type="ORF">DAPPUDRAFT_336007</name>
</gene>
<evidence type="ECO:0000313" key="2">
    <source>
        <dbReference type="Proteomes" id="UP000000305"/>
    </source>
</evidence>
<reference evidence="1 2" key="1">
    <citation type="journal article" date="2011" name="Science">
        <title>The ecoresponsive genome of Daphnia pulex.</title>
        <authorList>
            <person name="Colbourne J.K."/>
            <person name="Pfrender M.E."/>
            <person name="Gilbert D."/>
            <person name="Thomas W.K."/>
            <person name="Tucker A."/>
            <person name="Oakley T.H."/>
            <person name="Tokishita S."/>
            <person name="Aerts A."/>
            <person name="Arnold G.J."/>
            <person name="Basu M.K."/>
            <person name="Bauer D.J."/>
            <person name="Caceres C.E."/>
            <person name="Carmel L."/>
            <person name="Casola C."/>
            <person name="Choi J.H."/>
            <person name="Detter J.C."/>
            <person name="Dong Q."/>
            <person name="Dusheyko S."/>
            <person name="Eads B.D."/>
            <person name="Frohlich T."/>
            <person name="Geiler-Samerotte K.A."/>
            <person name="Gerlach D."/>
            <person name="Hatcher P."/>
            <person name="Jogdeo S."/>
            <person name="Krijgsveld J."/>
            <person name="Kriventseva E.V."/>
            <person name="Kultz D."/>
            <person name="Laforsch C."/>
            <person name="Lindquist E."/>
            <person name="Lopez J."/>
            <person name="Manak J.R."/>
            <person name="Muller J."/>
            <person name="Pangilinan J."/>
            <person name="Patwardhan R.P."/>
            <person name="Pitluck S."/>
            <person name="Pritham E.J."/>
            <person name="Rechtsteiner A."/>
            <person name="Rho M."/>
            <person name="Rogozin I.B."/>
            <person name="Sakarya O."/>
            <person name="Salamov A."/>
            <person name="Schaack S."/>
            <person name="Shapiro H."/>
            <person name="Shiga Y."/>
            <person name="Skalitzky C."/>
            <person name="Smith Z."/>
            <person name="Souvorov A."/>
            <person name="Sung W."/>
            <person name="Tang Z."/>
            <person name="Tsuchiya D."/>
            <person name="Tu H."/>
            <person name="Vos H."/>
            <person name="Wang M."/>
            <person name="Wolf Y.I."/>
            <person name="Yamagata H."/>
            <person name="Yamada T."/>
            <person name="Ye Y."/>
            <person name="Shaw J.R."/>
            <person name="Andrews J."/>
            <person name="Crease T.J."/>
            <person name="Tang H."/>
            <person name="Lucas S.M."/>
            <person name="Robertson H.M."/>
            <person name="Bork P."/>
            <person name="Koonin E.V."/>
            <person name="Zdobnov E.M."/>
            <person name="Grigoriev I.V."/>
            <person name="Lynch M."/>
            <person name="Boore J.L."/>
        </authorList>
    </citation>
    <scope>NUCLEOTIDE SEQUENCE [LARGE SCALE GENOMIC DNA]</scope>
</reference>
<evidence type="ECO:0000313" key="1">
    <source>
        <dbReference type="EMBL" id="EFX63049.1"/>
    </source>
</evidence>
<protein>
    <recommendedName>
        <fullName evidence="3">Helitron helicase-like domain-containing protein</fullName>
    </recommendedName>
</protein>
<dbReference type="EMBL" id="GL733240">
    <property type="protein sequence ID" value="EFX63049.1"/>
    <property type="molecule type" value="Genomic_DNA"/>
</dbReference>
<dbReference type="AlphaFoldDB" id="E9HYY1"/>
<keyword evidence="2" id="KW-1185">Reference proteome</keyword>
<dbReference type="InParanoid" id="E9HYY1"/>
<dbReference type="Proteomes" id="UP000000305">
    <property type="component" value="Unassembled WGS sequence"/>
</dbReference>
<dbReference type="HOGENOM" id="CLU_832264_0_0_1"/>
<evidence type="ECO:0008006" key="3">
    <source>
        <dbReference type="Google" id="ProtNLM"/>
    </source>
</evidence>
<organism evidence="1 2">
    <name type="scientific">Daphnia pulex</name>
    <name type="common">Water flea</name>
    <dbReference type="NCBI Taxonomy" id="6669"/>
    <lineage>
        <taxon>Eukaryota</taxon>
        <taxon>Metazoa</taxon>
        <taxon>Ecdysozoa</taxon>
        <taxon>Arthropoda</taxon>
        <taxon>Crustacea</taxon>
        <taxon>Branchiopoda</taxon>
        <taxon>Diplostraca</taxon>
        <taxon>Cladocera</taxon>
        <taxon>Anomopoda</taxon>
        <taxon>Daphniidae</taxon>
        <taxon>Daphnia</taxon>
    </lineage>
</organism>